<dbReference type="RefSeq" id="WP_037298715.1">
    <property type="nucleotide sequence ID" value="NZ_ATAX01000023.1"/>
</dbReference>
<comment type="caution">
    <text evidence="1">The sequence shown here is derived from an EMBL/GenBank/DDBJ whole genome shotgun (WGS) entry which is preliminary data.</text>
</comment>
<dbReference type="Proteomes" id="UP000019365">
    <property type="component" value="Unassembled WGS sequence"/>
</dbReference>
<gene>
    <name evidence="1" type="ORF">RF007C_08910</name>
</gene>
<reference evidence="1 2" key="1">
    <citation type="journal article" date="2014" name="PLoS ONE">
        <title>Rumen cellulosomics: divergent fiber-degrading strategies revealed by comparative genome-wide analysis of six ruminococcal strains.</title>
        <authorList>
            <person name="Dassa B."/>
            <person name="Borovok I."/>
            <person name="Ruimy-Israeli V."/>
            <person name="Lamed R."/>
            <person name="Flint H.J."/>
            <person name="Duncan S.H."/>
            <person name="Henrissat B."/>
            <person name="Coutinho P."/>
            <person name="Morrison M."/>
            <person name="Mosoni P."/>
            <person name="Yeoman C.J."/>
            <person name="White B.A."/>
            <person name="Bayer E.A."/>
        </authorList>
    </citation>
    <scope>NUCLEOTIDE SEQUENCE [LARGE SCALE GENOMIC DNA]</scope>
    <source>
        <strain evidence="1 2">007c</strain>
    </source>
</reference>
<evidence type="ECO:0000313" key="1">
    <source>
        <dbReference type="EMBL" id="EWM53822.1"/>
    </source>
</evidence>
<sequence>MKKTYIRLTSALMAAALLTGCSNENSVIQFDDIEYKEQMGGTRTVELGEIKDLSAMHIAINSGSIKIVPSDDDNVTVAIDYQIYANDHDLCQEFSDRISSVGEDKDGVYDIKLADKDSGKDIERWICEKGQRCRIELSADVSVPTYFNNFSVDVKTGNITFKDLSGSFIANAETGNITCTGSNMKKSSDLYCEIGNITITSCTFRSDAEIKVKTGNVSFGLPKDNSEGGKVDVSVDTGSVSFKGDTEYSMEKGSPESGSMSLSAMGCEISASVNSGKLKIDKENN</sequence>
<dbReference type="EMBL" id="ATAX01000023">
    <property type="protein sequence ID" value="EWM53822.1"/>
    <property type="molecule type" value="Genomic_DNA"/>
</dbReference>
<dbReference type="eggNOG" id="COG3595">
    <property type="taxonomic scope" value="Bacteria"/>
</dbReference>
<protein>
    <recommendedName>
        <fullName evidence="3">Adhesin domain-containing protein</fullName>
    </recommendedName>
</protein>
<dbReference type="AlphaFoldDB" id="W7UZE3"/>
<name>W7UZE3_RUMFL</name>
<dbReference type="PROSITE" id="PS51257">
    <property type="entry name" value="PROKAR_LIPOPROTEIN"/>
    <property type="match status" value="1"/>
</dbReference>
<accession>W7UZE3</accession>
<dbReference type="OrthoDB" id="1818183at2"/>
<evidence type="ECO:0008006" key="3">
    <source>
        <dbReference type="Google" id="ProtNLM"/>
    </source>
</evidence>
<evidence type="ECO:0000313" key="2">
    <source>
        <dbReference type="Proteomes" id="UP000019365"/>
    </source>
</evidence>
<proteinExistence type="predicted"/>
<organism evidence="1 2">
    <name type="scientific">Ruminococcus flavefaciens 007c</name>
    <dbReference type="NCBI Taxonomy" id="1341157"/>
    <lineage>
        <taxon>Bacteria</taxon>
        <taxon>Bacillati</taxon>
        <taxon>Bacillota</taxon>
        <taxon>Clostridia</taxon>
        <taxon>Eubacteriales</taxon>
        <taxon>Oscillospiraceae</taxon>
        <taxon>Ruminococcus</taxon>
    </lineage>
</organism>
<dbReference type="PATRIC" id="fig|1341157.4.peg.1463"/>
<keyword evidence="2" id="KW-1185">Reference proteome</keyword>